<evidence type="ECO:0000259" key="7">
    <source>
        <dbReference type="Pfam" id="PF00892"/>
    </source>
</evidence>
<dbReference type="InterPro" id="IPR000620">
    <property type="entry name" value="EamA_dom"/>
</dbReference>
<dbReference type="PANTHER" id="PTHR32322:SF18">
    <property type="entry name" value="S-ADENOSYLMETHIONINE_S-ADENOSYLHOMOCYSTEINE TRANSPORTER"/>
    <property type="match status" value="1"/>
</dbReference>
<dbReference type="InterPro" id="IPR050638">
    <property type="entry name" value="AA-Vitamin_Transporters"/>
</dbReference>
<feature type="transmembrane region" description="Helical" evidence="6">
    <location>
        <begin position="188"/>
        <end position="210"/>
    </location>
</feature>
<evidence type="ECO:0000256" key="5">
    <source>
        <dbReference type="ARBA" id="ARBA00023136"/>
    </source>
</evidence>
<gene>
    <name evidence="8" type="ORF">NCTC11621_01343</name>
</gene>
<comment type="subcellular location">
    <subcellularLocation>
        <location evidence="1">Cell membrane</location>
        <topology evidence="1">Multi-pass membrane protein</topology>
    </subcellularLocation>
</comment>
<dbReference type="EMBL" id="UGTV01000015">
    <property type="protein sequence ID" value="SUC10292.1"/>
    <property type="molecule type" value="Genomic_DNA"/>
</dbReference>
<evidence type="ECO:0000313" key="8">
    <source>
        <dbReference type="EMBL" id="SUC10292.1"/>
    </source>
</evidence>
<protein>
    <submittedName>
        <fullName evidence="8">Drug/metabolite transporter</fullName>
    </submittedName>
</protein>
<proteinExistence type="predicted"/>
<evidence type="ECO:0000256" key="2">
    <source>
        <dbReference type="ARBA" id="ARBA00022475"/>
    </source>
</evidence>
<keyword evidence="4 6" id="KW-1133">Transmembrane helix</keyword>
<feature type="transmembrane region" description="Helical" evidence="6">
    <location>
        <begin position="254"/>
        <end position="275"/>
    </location>
</feature>
<feature type="transmembrane region" description="Helical" evidence="6">
    <location>
        <begin position="222"/>
        <end position="247"/>
    </location>
</feature>
<feature type="transmembrane region" description="Helical" evidence="6">
    <location>
        <begin position="162"/>
        <end position="181"/>
    </location>
</feature>
<keyword evidence="3 6" id="KW-0812">Transmembrane</keyword>
<reference evidence="8 9" key="1">
    <citation type="submission" date="2018-06" db="EMBL/GenBank/DDBJ databases">
        <authorList>
            <consortium name="Pathogen Informatics"/>
            <person name="Doyle S."/>
        </authorList>
    </citation>
    <scope>NUCLEOTIDE SEQUENCE [LARGE SCALE GENOMIC DNA]</scope>
    <source>
        <strain evidence="8 9">NCTC11621</strain>
    </source>
</reference>
<feature type="transmembrane region" description="Helical" evidence="6">
    <location>
        <begin position="12"/>
        <end position="30"/>
    </location>
</feature>
<feature type="transmembrane region" description="Helical" evidence="6">
    <location>
        <begin position="103"/>
        <end position="121"/>
    </location>
</feature>
<evidence type="ECO:0000256" key="6">
    <source>
        <dbReference type="SAM" id="Phobius"/>
    </source>
</evidence>
<accession>A0A379EVG2</accession>
<feature type="transmembrane region" description="Helical" evidence="6">
    <location>
        <begin position="42"/>
        <end position="60"/>
    </location>
</feature>
<name>A0A379EVG2_9PAST</name>
<dbReference type="AlphaFoldDB" id="A0A379EVG2"/>
<sequence>MRMLNLSNEWFVRLSYIVLMGIGFPIMRYMSIHFDTLNNNAVRFLSGGSVFILICMLKFRAELKLVLQDYRYLLKLLILACFMTGNMYFFIHGMKQTSALSGSVFGVLAMPLSVLMVAIFYPDERQKVTNVKFLFGSAILIIGSLLFVFYGKQSAVENDFILGALFLTTAIFIQSIQNLVVKNIAGGLNVIIISAFTAFLSGVIYLIWAWQSEVIFNLTDVSFGALIGLSLAGVYGMMTGMLMSFFIMKTQGIVTFNIIQLLVPLSTAVVGYITLDEVISLYQGGGALLVILGCVCCLRGKFN</sequence>
<feature type="transmembrane region" description="Helical" evidence="6">
    <location>
        <begin position="281"/>
        <end position="298"/>
    </location>
</feature>
<organism evidence="8 9">
    <name type="scientific">Pasteurella canis</name>
    <dbReference type="NCBI Taxonomy" id="753"/>
    <lineage>
        <taxon>Bacteria</taxon>
        <taxon>Pseudomonadati</taxon>
        <taxon>Pseudomonadota</taxon>
        <taxon>Gammaproteobacteria</taxon>
        <taxon>Pasteurellales</taxon>
        <taxon>Pasteurellaceae</taxon>
        <taxon>Pasteurella</taxon>
    </lineage>
</organism>
<feature type="transmembrane region" description="Helical" evidence="6">
    <location>
        <begin position="133"/>
        <end position="150"/>
    </location>
</feature>
<dbReference type="Proteomes" id="UP000254704">
    <property type="component" value="Unassembled WGS sequence"/>
</dbReference>
<dbReference type="RefSeq" id="WP_115323026.1">
    <property type="nucleotide sequence ID" value="NZ_UGTV01000015.1"/>
</dbReference>
<dbReference type="InterPro" id="IPR037185">
    <property type="entry name" value="EmrE-like"/>
</dbReference>
<keyword evidence="5 6" id="KW-0472">Membrane</keyword>
<evidence type="ECO:0000313" key="9">
    <source>
        <dbReference type="Proteomes" id="UP000254704"/>
    </source>
</evidence>
<dbReference type="Pfam" id="PF00892">
    <property type="entry name" value="EamA"/>
    <property type="match status" value="2"/>
</dbReference>
<feature type="domain" description="EamA" evidence="7">
    <location>
        <begin position="162"/>
        <end position="296"/>
    </location>
</feature>
<feature type="domain" description="EamA" evidence="7">
    <location>
        <begin position="17"/>
        <end position="148"/>
    </location>
</feature>
<evidence type="ECO:0000256" key="4">
    <source>
        <dbReference type="ARBA" id="ARBA00022989"/>
    </source>
</evidence>
<evidence type="ECO:0000256" key="3">
    <source>
        <dbReference type="ARBA" id="ARBA00022692"/>
    </source>
</evidence>
<dbReference type="SUPFAM" id="SSF103481">
    <property type="entry name" value="Multidrug resistance efflux transporter EmrE"/>
    <property type="match status" value="2"/>
</dbReference>
<dbReference type="GO" id="GO:0005886">
    <property type="term" value="C:plasma membrane"/>
    <property type="evidence" value="ECO:0007669"/>
    <property type="project" value="UniProtKB-SubCell"/>
</dbReference>
<feature type="transmembrane region" description="Helical" evidence="6">
    <location>
        <begin position="72"/>
        <end position="91"/>
    </location>
</feature>
<dbReference type="PANTHER" id="PTHR32322">
    <property type="entry name" value="INNER MEMBRANE TRANSPORTER"/>
    <property type="match status" value="1"/>
</dbReference>
<keyword evidence="2" id="KW-1003">Cell membrane</keyword>
<evidence type="ECO:0000256" key="1">
    <source>
        <dbReference type="ARBA" id="ARBA00004651"/>
    </source>
</evidence>